<dbReference type="RefSeq" id="WP_168969860.1">
    <property type="nucleotide sequence ID" value="NZ_JABAFZ010000006.1"/>
</dbReference>
<dbReference type="EMBL" id="JABAFZ010000006">
    <property type="protein sequence ID" value="NME89583.1"/>
    <property type="molecule type" value="Genomic_DNA"/>
</dbReference>
<sequence>MYLKAKFTQSRRDFHGLFVCNYCGCEVQRMGYDDNNFHHNVIPEMECPDCGKAGGGPITNPTIPEHLVI</sequence>
<gene>
    <name evidence="1" type="ORF">HF853_07870</name>
</gene>
<reference evidence="1 2" key="1">
    <citation type="submission" date="2020-04" db="EMBL/GenBank/DDBJ databases">
        <authorList>
            <person name="Hitch T.C.A."/>
            <person name="Wylensek D."/>
            <person name="Clavel T."/>
        </authorList>
    </citation>
    <scope>NUCLEOTIDE SEQUENCE [LARGE SCALE GENOMIC DNA]</scope>
    <source>
        <strain evidence="1 2">BL-383-APC-3D</strain>
    </source>
</reference>
<dbReference type="AlphaFoldDB" id="A0AB36CLA7"/>
<name>A0AB36CLA7_9CORY</name>
<evidence type="ECO:0000313" key="2">
    <source>
        <dbReference type="Proteomes" id="UP000544551"/>
    </source>
</evidence>
<protein>
    <recommendedName>
        <fullName evidence="3">Rubredoxin</fullName>
    </recommendedName>
</protein>
<dbReference type="Proteomes" id="UP000544551">
    <property type="component" value="Unassembled WGS sequence"/>
</dbReference>
<organism evidence="1 2">
    <name type="scientific">Corynebacterium stationis</name>
    <dbReference type="NCBI Taxonomy" id="1705"/>
    <lineage>
        <taxon>Bacteria</taxon>
        <taxon>Bacillati</taxon>
        <taxon>Actinomycetota</taxon>
        <taxon>Actinomycetes</taxon>
        <taxon>Mycobacteriales</taxon>
        <taxon>Corynebacteriaceae</taxon>
        <taxon>Corynebacterium</taxon>
    </lineage>
</organism>
<accession>A0AB36CLA7</accession>
<evidence type="ECO:0000313" key="1">
    <source>
        <dbReference type="EMBL" id="NME89583.1"/>
    </source>
</evidence>
<evidence type="ECO:0008006" key="3">
    <source>
        <dbReference type="Google" id="ProtNLM"/>
    </source>
</evidence>
<comment type="caution">
    <text evidence="1">The sequence shown here is derived from an EMBL/GenBank/DDBJ whole genome shotgun (WGS) entry which is preliminary data.</text>
</comment>
<proteinExistence type="predicted"/>